<comment type="caution">
    <text evidence="3">The sequence shown here is derived from an EMBL/GenBank/DDBJ whole genome shotgun (WGS) entry which is preliminary data.</text>
</comment>
<evidence type="ECO:0000313" key="3">
    <source>
        <dbReference type="EMBL" id="KAK3671083.1"/>
    </source>
</evidence>
<feature type="compositionally biased region" description="Basic and acidic residues" evidence="2">
    <location>
        <begin position="94"/>
        <end position="110"/>
    </location>
</feature>
<proteinExistence type="predicted"/>
<evidence type="ECO:0000256" key="2">
    <source>
        <dbReference type="SAM" id="MobiDB-lite"/>
    </source>
</evidence>
<feature type="compositionally biased region" description="Polar residues" evidence="2">
    <location>
        <begin position="610"/>
        <end position="628"/>
    </location>
</feature>
<feature type="region of interest" description="Disordered" evidence="2">
    <location>
        <begin position="348"/>
        <end position="384"/>
    </location>
</feature>
<evidence type="ECO:0000256" key="1">
    <source>
        <dbReference type="SAM" id="Coils"/>
    </source>
</evidence>
<feature type="compositionally biased region" description="Polar residues" evidence="2">
    <location>
        <begin position="679"/>
        <end position="688"/>
    </location>
</feature>
<feature type="compositionally biased region" description="Basic and acidic residues" evidence="2">
    <location>
        <begin position="577"/>
        <end position="593"/>
    </location>
</feature>
<protein>
    <submittedName>
        <fullName evidence="3">Uncharacterized protein</fullName>
    </submittedName>
</protein>
<feature type="compositionally biased region" description="Basic and acidic residues" evidence="2">
    <location>
        <begin position="8"/>
        <end position="21"/>
    </location>
</feature>
<accession>A0AAE0TNZ9</accession>
<feature type="region of interest" description="Disordered" evidence="2">
    <location>
        <begin position="562"/>
        <end position="718"/>
    </location>
</feature>
<evidence type="ECO:0000313" key="4">
    <source>
        <dbReference type="Proteomes" id="UP001274830"/>
    </source>
</evidence>
<dbReference type="Proteomes" id="UP001274830">
    <property type="component" value="Unassembled WGS sequence"/>
</dbReference>
<dbReference type="EMBL" id="JAUTXT010000047">
    <property type="protein sequence ID" value="KAK3671083.1"/>
    <property type="molecule type" value="Genomic_DNA"/>
</dbReference>
<feature type="region of interest" description="Disordered" evidence="2">
    <location>
        <begin position="523"/>
        <end position="543"/>
    </location>
</feature>
<sequence length="827" mass="91517">MDSPPPVPRKDTPPTARKMDMDYAPASGSKRKRPDQDDTIYELRDGKLEPAGLDSHTPKRSRQSSTEASDTPGNERSLRRKKKVGNLSKVNLRHAAEEQRLSQQVRESKFQEGSLTDRPSAKPPSAFTRMIRTDSGNIKQVDELMEGYNDSEVQPRDVVVGHIPQGTAADALRALQPHADDAVRQESGGFFKFGRSLASNFRPVALWNKMWNETREDLIRQNMEEVERKRKQKEEAEATYAQMKASGQLGLKSVSNLGSRFSESSTMRDSAIVIDSARTSIDHNRGPSHGSSLLAPLKEEAFASNEAPETATKTKGTFRSRFTFRKPSVSNLKEGLKRVKSDFNLAAAAGNRESSSSVSPSKADFDGSTLKHSTSKFDLKKQQKLSKRVSDLESKLSLARRELDDALIEATPNPKLNNKYERFTPQSTLKRPRFIPGKLPSLPSERILMAENYGFGDDEASPRLPTEPSMKLGMSEPMDLYGDETVKVTRMRQYPTRADALFNLTNEKINNITIADKSTTLESEKDTMDLDGPTNQASTAATQTDGTADYAALDAKLKALDSQQKTTRKIKSKKRKSGADEDSKEWKPSKETDESAEWEGTPRKKRKSTGGDNSSPQSKRGRGQQISPKTKKGTNGIAKPASEQAKQNAAEVMEEEEQYSEAESANLEVGEDDDLILPNRNSLDSQGQPLDPVYEEEEETSLIALNGDPKKPTATATPARFARVNGLSRSGSPHKRNETYYRGPEETMITRAAEAAWEHRAANHLAAANGNVNGNDDGALLTPGMSSLSSMEEAVEVDPAKFKVTKTTVRVNVDKKKEDFQWPEDVF</sequence>
<dbReference type="AlphaFoldDB" id="A0AAE0TNZ9"/>
<feature type="region of interest" description="Disordered" evidence="2">
    <location>
        <begin position="1"/>
        <end position="126"/>
    </location>
</feature>
<keyword evidence="1" id="KW-0175">Coiled coil</keyword>
<feature type="compositionally biased region" description="Polar residues" evidence="2">
    <location>
        <begin position="533"/>
        <end position="543"/>
    </location>
</feature>
<keyword evidence="4" id="KW-1185">Reference proteome</keyword>
<feature type="compositionally biased region" description="Basic residues" evidence="2">
    <location>
        <begin position="566"/>
        <end position="576"/>
    </location>
</feature>
<gene>
    <name evidence="3" type="ORF">LTR78_009044</name>
</gene>
<organism evidence="3 4">
    <name type="scientific">Recurvomyces mirabilis</name>
    <dbReference type="NCBI Taxonomy" id="574656"/>
    <lineage>
        <taxon>Eukaryota</taxon>
        <taxon>Fungi</taxon>
        <taxon>Dikarya</taxon>
        <taxon>Ascomycota</taxon>
        <taxon>Pezizomycotina</taxon>
        <taxon>Dothideomycetes</taxon>
        <taxon>Dothideomycetidae</taxon>
        <taxon>Mycosphaerellales</taxon>
        <taxon>Teratosphaeriaceae</taxon>
        <taxon>Recurvomyces</taxon>
    </lineage>
</organism>
<name>A0AAE0TNZ9_9PEZI</name>
<reference evidence="3" key="1">
    <citation type="submission" date="2023-07" db="EMBL/GenBank/DDBJ databases">
        <title>Black Yeasts Isolated from many extreme environments.</title>
        <authorList>
            <person name="Coleine C."/>
            <person name="Stajich J.E."/>
            <person name="Selbmann L."/>
        </authorList>
    </citation>
    <scope>NUCLEOTIDE SEQUENCE</scope>
    <source>
        <strain evidence="3">CCFEE 5485</strain>
    </source>
</reference>
<feature type="coiled-coil region" evidence="1">
    <location>
        <begin position="215"/>
        <end position="246"/>
    </location>
</feature>
<feature type="compositionally biased region" description="Polar residues" evidence="2">
    <location>
        <begin position="63"/>
        <end position="74"/>
    </location>
</feature>